<evidence type="ECO:0000256" key="4">
    <source>
        <dbReference type="ARBA" id="ARBA00022691"/>
    </source>
</evidence>
<dbReference type="PROSITE" id="PS51585">
    <property type="entry name" value="SAM_MT_TPMT"/>
    <property type="match status" value="1"/>
</dbReference>
<keyword evidence="1" id="KW-0597">Phosphoprotein</keyword>
<name>A0A6G1GP73_9PEZI</name>
<evidence type="ECO:0000256" key="2">
    <source>
        <dbReference type="ARBA" id="ARBA00022603"/>
    </source>
</evidence>
<dbReference type="Proteomes" id="UP000800041">
    <property type="component" value="Unassembled WGS sequence"/>
</dbReference>
<gene>
    <name evidence="6" type="ORF">K402DRAFT_384060</name>
</gene>
<dbReference type="EMBL" id="ML977181">
    <property type="protein sequence ID" value="KAF1982753.1"/>
    <property type="molecule type" value="Genomic_DNA"/>
</dbReference>
<keyword evidence="3 6" id="KW-0808">Transferase</keyword>
<dbReference type="Gene3D" id="3.40.50.150">
    <property type="entry name" value="Vaccinia Virus protein VP39"/>
    <property type="match status" value="1"/>
</dbReference>
<dbReference type="SUPFAM" id="SSF53335">
    <property type="entry name" value="S-adenosyl-L-methionine-dependent methyltransferases"/>
    <property type="match status" value="1"/>
</dbReference>
<evidence type="ECO:0000256" key="1">
    <source>
        <dbReference type="ARBA" id="ARBA00022553"/>
    </source>
</evidence>
<keyword evidence="4" id="KW-0949">S-adenosyl-L-methionine</keyword>
<dbReference type="Pfam" id="PF05724">
    <property type="entry name" value="TPMT"/>
    <property type="match status" value="2"/>
</dbReference>
<dbReference type="CDD" id="cd02440">
    <property type="entry name" value="AdoMet_MTases"/>
    <property type="match status" value="1"/>
</dbReference>
<feature type="compositionally biased region" description="Polar residues" evidence="5">
    <location>
        <begin position="31"/>
        <end position="48"/>
    </location>
</feature>
<dbReference type="InterPro" id="IPR029063">
    <property type="entry name" value="SAM-dependent_MTases_sf"/>
</dbReference>
<dbReference type="PANTHER" id="PTHR32183:SF6">
    <property type="entry name" value="CYSTEINE SULFINATE DESULFINASE_CYSTEINE DESULFURASE AND RELATED ENZYMES"/>
    <property type="match status" value="1"/>
</dbReference>
<feature type="region of interest" description="Disordered" evidence="5">
    <location>
        <begin position="1"/>
        <end position="48"/>
    </location>
</feature>
<evidence type="ECO:0000256" key="3">
    <source>
        <dbReference type="ARBA" id="ARBA00022679"/>
    </source>
</evidence>
<evidence type="ECO:0000313" key="7">
    <source>
        <dbReference type="Proteomes" id="UP000800041"/>
    </source>
</evidence>
<dbReference type="GO" id="GO:0008757">
    <property type="term" value="F:S-adenosylmethionine-dependent methyltransferase activity"/>
    <property type="evidence" value="ECO:0007669"/>
    <property type="project" value="InterPro"/>
</dbReference>
<dbReference type="OrthoDB" id="276151at2759"/>
<organism evidence="6 7">
    <name type="scientific">Aulographum hederae CBS 113979</name>
    <dbReference type="NCBI Taxonomy" id="1176131"/>
    <lineage>
        <taxon>Eukaryota</taxon>
        <taxon>Fungi</taxon>
        <taxon>Dikarya</taxon>
        <taxon>Ascomycota</taxon>
        <taxon>Pezizomycotina</taxon>
        <taxon>Dothideomycetes</taxon>
        <taxon>Pleosporomycetidae</taxon>
        <taxon>Aulographales</taxon>
        <taxon>Aulographaceae</taxon>
    </lineage>
</organism>
<dbReference type="InterPro" id="IPR008854">
    <property type="entry name" value="TPMT"/>
</dbReference>
<proteinExistence type="predicted"/>
<dbReference type="PANTHER" id="PTHR32183">
    <property type="match status" value="1"/>
</dbReference>
<dbReference type="AlphaFoldDB" id="A0A6G1GP73"/>
<reference evidence="6" key="1">
    <citation type="journal article" date="2020" name="Stud. Mycol.">
        <title>101 Dothideomycetes genomes: a test case for predicting lifestyles and emergence of pathogens.</title>
        <authorList>
            <person name="Haridas S."/>
            <person name="Albert R."/>
            <person name="Binder M."/>
            <person name="Bloem J."/>
            <person name="Labutti K."/>
            <person name="Salamov A."/>
            <person name="Andreopoulos B."/>
            <person name="Baker S."/>
            <person name="Barry K."/>
            <person name="Bills G."/>
            <person name="Bluhm B."/>
            <person name="Cannon C."/>
            <person name="Castanera R."/>
            <person name="Culley D."/>
            <person name="Daum C."/>
            <person name="Ezra D."/>
            <person name="Gonzalez J."/>
            <person name="Henrissat B."/>
            <person name="Kuo A."/>
            <person name="Liang C."/>
            <person name="Lipzen A."/>
            <person name="Lutzoni F."/>
            <person name="Magnuson J."/>
            <person name="Mondo S."/>
            <person name="Nolan M."/>
            <person name="Ohm R."/>
            <person name="Pangilinan J."/>
            <person name="Park H.-J."/>
            <person name="Ramirez L."/>
            <person name="Alfaro M."/>
            <person name="Sun H."/>
            <person name="Tritt A."/>
            <person name="Yoshinaga Y."/>
            <person name="Zwiers L.-H."/>
            <person name="Turgeon B."/>
            <person name="Goodwin S."/>
            <person name="Spatafora J."/>
            <person name="Crous P."/>
            <person name="Grigoriev I."/>
        </authorList>
    </citation>
    <scope>NUCLEOTIDE SEQUENCE</scope>
    <source>
        <strain evidence="6">CBS 113979</strain>
    </source>
</reference>
<sequence>MTDSPSTPQNLDPHSPQATPTPLHHHFSPDPTGTTHPQKWSSLWSSNTTPWDRSAPSPALIDLLSPTHPSHHFLGCPLHANGKRKKALVPGCGRGYDVYLLASRGYDCTGVDVSEMAVERAGEVGGGEEVVGGEGVYKVAKVGRGKARFVVGDFFGGKEGWRDGEGRGVEEGCGRKVGGWDLIYDYTFLCALPPPLRPTWSRRISSLLSPTGILICLEFPTQKDPALGGPPWACPPELHLALLSRPGEEVGYDGEGRVVVEEEEEGRKSEKALTRVAHWRPERTHQVGEGTDWVSIWAKE</sequence>
<dbReference type="GO" id="GO:0032259">
    <property type="term" value="P:methylation"/>
    <property type="evidence" value="ECO:0007669"/>
    <property type="project" value="UniProtKB-KW"/>
</dbReference>
<feature type="compositionally biased region" description="Polar residues" evidence="5">
    <location>
        <begin position="1"/>
        <end position="20"/>
    </location>
</feature>
<keyword evidence="2 6" id="KW-0489">Methyltransferase</keyword>
<protein>
    <submittedName>
        <fullName evidence="6">S-adenosyl-L-methionine-dependent methyltransferase</fullName>
    </submittedName>
</protein>
<keyword evidence="7" id="KW-1185">Reference proteome</keyword>
<accession>A0A6G1GP73</accession>
<evidence type="ECO:0000256" key="5">
    <source>
        <dbReference type="SAM" id="MobiDB-lite"/>
    </source>
</evidence>
<evidence type="ECO:0000313" key="6">
    <source>
        <dbReference type="EMBL" id="KAF1982753.1"/>
    </source>
</evidence>